<keyword evidence="4" id="KW-0319">Glycerol metabolism</keyword>
<evidence type="ECO:0000256" key="1">
    <source>
        <dbReference type="ARBA" id="ARBA00007277"/>
    </source>
</evidence>
<name>A0A917RPZ5_9ACTN</name>
<accession>A0A917RPZ5</accession>
<dbReference type="GO" id="GO:0006629">
    <property type="term" value="P:lipid metabolic process"/>
    <property type="evidence" value="ECO:0007669"/>
    <property type="project" value="InterPro"/>
</dbReference>
<proteinExistence type="inferred from homology"/>
<sequence length="466" mass="48930">MTGTTAVLLSVLLSPMPAASGPVSHAMAGSSASGAYGVTAGHLRPVSTRPIPGVEARTVPGASAGDFGGRPAVIGHRGACAYRPEHTLLSYRAAVEAGADYVEPDVVSTRDHVLVVRHENEISQTTDVARHPEFASRRTTKVIDGRFLTGWFTEDFTLAELRTLRAVERMPEMRPLSAAFDGREPIATFEEVVALAVRSGVGVYVETKHPGYFASIGLPLEEPVLSTLAAHGRRERSDPVFIESFETANLRALRARTRLRLVQLYESTGAPRDLVVQGDPRTYRDLATPEGLAQVASYADAVGVPTGLVMPVDRDGRPGPATTLVADAHRSGLAVHVWTVRPENAFLPLPFRRGDPAARWYARTHGDVTGWLRVLYGLGVDGVFTDDPLAARLARDLTVAGAGGTAGRGEPSRPASGPWPPGPAPGPVRSPEDQASATAGAGPAATGTVSRGVASGSGSIGRSSSA</sequence>
<comment type="catalytic activity">
    <reaction evidence="6">
        <text>a sn-glycero-3-phosphodiester + H2O = an alcohol + sn-glycerol 3-phosphate + H(+)</text>
        <dbReference type="Rhea" id="RHEA:12969"/>
        <dbReference type="ChEBI" id="CHEBI:15377"/>
        <dbReference type="ChEBI" id="CHEBI:15378"/>
        <dbReference type="ChEBI" id="CHEBI:30879"/>
        <dbReference type="ChEBI" id="CHEBI:57597"/>
        <dbReference type="ChEBI" id="CHEBI:83408"/>
        <dbReference type="EC" id="3.1.4.46"/>
    </reaction>
</comment>
<feature type="domain" description="GP-PDE" evidence="9">
    <location>
        <begin position="71"/>
        <end position="395"/>
    </location>
</feature>
<evidence type="ECO:0000259" key="9">
    <source>
        <dbReference type="PROSITE" id="PS51704"/>
    </source>
</evidence>
<evidence type="ECO:0000256" key="5">
    <source>
        <dbReference type="ARBA" id="ARBA00022801"/>
    </source>
</evidence>
<evidence type="ECO:0000256" key="2">
    <source>
        <dbReference type="ARBA" id="ARBA00012247"/>
    </source>
</evidence>
<evidence type="ECO:0000313" key="10">
    <source>
        <dbReference type="EMBL" id="GGL17767.1"/>
    </source>
</evidence>
<feature type="chain" id="PRO_5039058095" description="glycerophosphodiester phosphodiesterase" evidence="8">
    <location>
        <begin position="21"/>
        <end position="466"/>
    </location>
</feature>
<dbReference type="EMBL" id="BMNT01000058">
    <property type="protein sequence ID" value="GGL17767.1"/>
    <property type="molecule type" value="Genomic_DNA"/>
</dbReference>
<feature type="signal peptide" evidence="8">
    <location>
        <begin position="1"/>
        <end position="20"/>
    </location>
</feature>
<dbReference type="SUPFAM" id="SSF51695">
    <property type="entry name" value="PLC-like phosphodiesterases"/>
    <property type="match status" value="1"/>
</dbReference>
<dbReference type="GO" id="GO:0006071">
    <property type="term" value="P:glycerol metabolic process"/>
    <property type="evidence" value="ECO:0007669"/>
    <property type="project" value="UniProtKB-KW"/>
</dbReference>
<keyword evidence="3 8" id="KW-0732">Signal</keyword>
<dbReference type="Pfam" id="PF03009">
    <property type="entry name" value="GDPD"/>
    <property type="match status" value="1"/>
</dbReference>
<dbReference type="PANTHER" id="PTHR43620">
    <property type="entry name" value="GLYCEROPHOSPHORYL DIESTER PHOSPHODIESTERASE"/>
    <property type="match status" value="1"/>
</dbReference>
<feature type="compositionally biased region" description="Low complexity" evidence="7">
    <location>
        <begin position="435"/>
        <end position="466"/>
    </location>
</feature>
<evidence type="ECO:0000313" key="11">
    <source>
        <dbReference type="Proteomes" id="UP000645217"/>
    </source>
</evidence>
<dbReference type="GO" id="GO:0042597">
    <property type="term" value="C:periplasmic space"/>
    <property type="evidence" value="ECO:0007669"/>
    <property type="project" value="TreeGrafter"/>
</dbReference>
<dbReference type="AlphaFoldDB" id="A0A917RPZ5"/>
<dbReference type="PANTHER" id="PTHR43620:SF7">
    <property type="entry name" value="GLYCEROPHOSPHODIESTER PHOSPHODIESTERASE GDPD5-RELATED"/>
    <property type="match status" value="1"/>
</dbReference>
<dbReference type="EC" id="3.1.4.46" evidence="2"/>
<protein>
    <recommendedName>
        <fullName evidence="2">glycerophosphodiester phosphodiesterase</fullName>
        <ecNumber evidence="2">3.1.4.46</ecNumber>
    </recommendedName>
</protein>
<feature type="region of interest" description="Disordered" evidence="7">
    <location>
        <begin position="401"/>
        <end position="466"/>
    </location>
</feature>
<keyword evidence="5" id="KW-0378">Hydrolase</keyword>
<comment type="caution">
    <text evidence="10">The sequence shown here is derived from an EMBL/GenBank/DDBJ whole genome shotgun (WGS) entry which is preliminary data.</text>
</comment>
<dbReference type="Gene3D" id="3.20.20.190">
    <property type="entry name" value="Phosphatidylinositol (PI) phosphodiesterase"/>
    <property type="match status" value="1"/>
</dbReference>
<evidence type="ECO:0000256" key="6">
    <source>
        <dbReference type="ARBA" id="ARBA00047512"/>
    </source>
</evidence>
<dbReference type="InterPro" id="IPR017946">
    <property type="entry name" value="PLC-like_Pdiesterase_TIM-brl"/>
</dbReference>
<dbReference type="Proteomes" id="UP000645217">
    <property type="component" value="Unassembled WGS sequence"/>
</dbReference>
<evidence type="ECO:0000256" key="3">
    <source>
        <dbReference type="ARBA" id="ARBA00022729"/>
    </source>
</evidence>
<evidence type="ECO:0000256" key="4">
    <source>
        <dbReference type="ARBA" id="ARBA00022798"/>
    </source>
</evidence>
<dbReference type="GO" id="GO:0008889">
    <property type="term" value="F:glycerophosphodiester phosphodiesterase activity"/>
    <property type="evidence" value="ECO:0007669"/>
    <property type="project" value="UniProtKB-EC"/>
</dbReference>
<dbReference type="InterPro" id="IPR030395">
    <property type="entry name" value="GP_PDE_dom"/>
</dbReference>
<evidence type="ECO:0000256" key="8">
    <source>
        <dbReference type="SAM" id="SignalP"/>
    </source>
</evidence>
<feature type="compositionally biased region" description="Pro residues" evidence="7">
    <location>
        <begin position="417"/>
        <end position="428"/>
    </location>
</feature>
<organism evidence="10 11">
    <name type="scientific">Sphaerisporangium melleum</name>
    <dbReference type="NCBI Taxonomy" id="321316"/>
    <lineage>
        <taxon>Bacteria</taxon>
        <taxon>Bacillati</taxon>
        <taxon>Actinomycetota</taxon>
        <taxon>Actinomycetes</taxon>
        <taxon>Streptosporangiales</taxon>
        <taxon>Streptosporangiaceae</taxon>
        <taxon>Sphaerisporangium</taxon>
    </lineage>
</organism>
<reference evidence="10" key="2">
    <citation type="submission" date="2020-09" db="EMBL/GenBank/DDBJ databases">
        <authorList>
            <person name="Sun Q."/>
            <person name="Ohkuma M."/>
        </authorList>
    </citation>
    <scope>NUCLEOTIDE SEQUENCE</scope>
    <source>
        <strain evidence="10">JCM 13064</strain>
    </source>
</reference>
<evidence type="ECO:0000256" key="7">
    <source>
        <dbReference type="SAM" id="MobiDB-lite"/>
    </source>
</evidence>
<keyword evidence="11" id="KW-1185">Reference proteome</keyword>
<reference evidence="10" key="1">
    <citation type="journal article" date="2014" name="Int. J. Syst. Evol. Microbiol.">
        <title>Complete genome sequence of Corynebacterium casei LMG S-19264T (=DSM 44701T), isolated from a smear-ripened cheese.</title>
        <authorList>
            <consortium name="US DOE Joint Genome Institute (JGI-PGF)"/>
            <person name="Walter F."/>
            <person name="Albersmeier A."/>
            <person name="Kalinowski J."/>
            <person name="Ruckert C."/>
        </authorList>
    </citation>
    <scope>NUCLEOTIDE SEQUENCE</scope>
    <source>
        <strain evidence="10">JCM 13064</strain>
    </source>
</reference>
<gene>
    <name evidence="10" type="ORF">GCM10007964_69700</name>
</gene>
<dbReference type="PROSITE" id="PS51704">
    <property type="entry name" value="GP_PDE"/>
    <property type="match status" value="1"/>
</dbReference>
<comment type="similarity">
    <text evidence="1">Belongs to the glycerophosphoryl diester phosphodiesterase family.</text>
</comment>